<dbReference type="SUPFAM" id="SSF46785">
    <property type="entry name" value="Winged helix' DNA-binding domain"/>
    <property type="match status" value="1"/>
</dbReference>
<protein>
    <submittedName>
        <fullName evidence="1">Uncharacterized protein</fullName>
    </submittedName>
</protein>
<dbReference type="Proteomes" id="UP000003751">
    <property type="component" value="Unassembled WGS sequence"/>
</dbReference>
<evidence type="ECO:0000313" key="1">
    <source>
        <dbReference type="EMBL" id="EFW94143.1"/>
    </source>
</evidence>
<dbReference type="InterPro" id="IPR036390">
    <property type="entry name" value="WH_DNA-bd_sf"/>
</dbReference>
<dbReference type="STRING" id="797209.GCA_000376445_01555"/>
<organism evidence="1 2">
    <name type="scientific">Haladaptatus paucihalophilus DX253</name>
    <dbReference type="NCBI Taxonomy" id="797209"/>
    <lineage>
        <taxon>Archaea</taxon>
        <taxon>Methanobacteriati</taxon>
        <taxon>Methanobacteriota</taxon>
        <taxon>Stenosarchaea group</taxon>
        <taxon>Halobacteria</taxon>
        <taxon>Halobacteriales</taxon>
        <taxon>Haladaptataceae</taxon>
        <taxon>Haladaptatus</taxon>
    </lineage>
</organism>
<gene>
    <name evidence="1" type="ORF">ZOD2009_03330</name>
</gene>
<comment type="caution">
    <text evidence="1">The sequence shown here is derived from an EMBL/GenBank/DDBJ whole genome shotgun (WGS) entry which is preliminary data.</text>
</comment>
<dbReference type="EMBL" id="AEMG01000002">
    <property type="protein sequence ID" value="EFW94143.1"/>
    <property type="molecule type" value="Genomic_DNA"/>
</dbReference>
<name>E7QNM6_HALPU</name>
<evidence type="ECO:0000313" key="2">
    <source>
        <dbReference type="Proteomes" id="UP000003751"/>
    </source>
</evidence>
<dbReference type="InterPro" id="IPR036388">
    <property type="entry name" value="WH-like_DNA-bd_sf"/>
</dbReference>
<dbReference type="Gene3D" id="1.10.10.10">
    <property type="entry name" value="Winged helix-like DNA-binding domain superfamily/Winged helix DNA-binding domain"/>
    <property type="match status" value="1"/>
</dbReference>
<sequence length="87" mass="10113">MAEKILTAMAQASGVPDRLRPIDERILRLLDAEGIQVRIDIERRLSLSNCVTATRCRSLVERDLVRNSNWCCYQITEEGRRRLRADR</sequence>
<proteinExistence type="predicted"/>
<dbReference type="OrthoDB" id="247576at2157"/>
<dbReference type="PATRIC" id="fig|797209.4.peg.653"/>
<reference evidence="1 2" key="1">
    <citation type="journal article" date="2014" name="ISME J.">
        <title>Trehalose/2-sulfotrehalose biosynthesis and glycine-betaine uptake are widely spread mechanisms for osmoadaptation in the Halobacteriales.</title>
        <authorList>
            <person name="Youssef N.H."/>
            <person name="Savage-Ashlock K.N."/>
            <person name="McCully A.L."/>
            <person name="Luedtke B."/>
            <person name="Shaw E.I."/>
            <person name="Hoff W.D."/>
            <person name="Elshahed M.S."/>
        </authorList>
    </citation>
    <scope>NUCLEOTIDE SEQUENCE [LARGE SCALE GENOMIC DNA]</scope>
    <source>
        <strain evidence="1 2">DX253</strain>
    </source>
</reference>
<accession>E7QNM6</accession>
<dbReference type="AlphaFoldDB" id="E7QNM6"/>